<evidence type="ECO:0000256" key="3">
    <source>
        <dbReference type="SAM" id="Coils"/>
    </source>
</evidence>
<feature type="domain" description="DUF4422" evidence="6">
    <location>
        <begin position="5"/>
        <end position="257"/>
    </location>
</feature>
<dbReference type="InterPro" id="IPR001173">
    <property type="entry name" value="Glyco_trans_2-like"/>
</dbReference>
<evidence type="ECO:0000256" key="1">
    <source>
        <dbReference type="ARBA" id="ARBA00022676"/>
    </source>
</evidence>
<proteinExistence type="predicted"/>
<dbReference type="Pfam" id="PF00535">
    <property type="entry name" value="Glycos_transf_2"/>
    <property type="match status" value="1"/>
</dbReference>
<dbReference type="PANTHER" id="PTHR22916">
    <property type="entry name" value="GLYCOSYLTRANSFERASE"/>
    <property type="match status" value="1"/>
</dbReference>
<evidence type="ECO:0000313" key="8">
    <source>
        <dbReference type="Proteomes" id="UP000777002"/>
    </source>
</evidence>
<name>A0ABS2GT05_9BURK</name>
<comment type="caution">
    <text evidence="7">The sequence shown here is derived from an EMBL/GenBank/DDBJ whole genome shotgun (WGS) entry which is preliminary data.</text>
</comment>
<keyword evidence="8" id="KW-1185">Reference proteome</keyword>
<gene>
    <name evidence="7" type="ORF">H5985_06840</name>
</gene>
<dbReference type="GO" id="GO:0032259">
    <property type="term" value="P:methylation"/>
    <property type="evidence" value="ECO:0007669"/>
    <property type="project" value="UniProtKB-KW"/>
</dbReference>
<feature type="domain" description="Glycosyltransferase 2-like" evidence="4">
    <location>
        <begin position="330"/>
        <end position="494"/>
    </location>
</feature>
<feature type="domain" description="Methyltransferase FkbM" evidence="5">
    <location>
        <begin position="990"/>
        <end position="1126"/>
    </location>
</feature>
<dbReference type="Gene3D" id="3.40.50.150">
    <property type="entry name" value="Vaccinia Virus protein VP39"/>
    <property type="match status" value="1"/>
</dbReference>
<dbReference type="EMBL" id="JACJKX010000012">
    <property type="protein sequence ID" value="MBM6928980.1"/>
    <property type="molecule type" value="Genomic_DNA"/>
</dbReference>
<dbReference type="CDD" id="cd00761">
    <property type="entry name" value="Glyco_tranf_GTA_type"/>
    <property type="match status" value="1"/>
</dbReference>
<dbReference type="SUPFAM" id="SSF53335">
    <property type="entry name" value="S-adenosyl-L-methionine-dependent methyltransferases"/>
    <property type="match status" value="1"/>
</dbReference>
<dbReference type="Pfam" id="PF05050">
    <property type="entry name" value="Methyltransf_21"/>
    <property type="match status" value="1"/>
</dbReference>
<dbReference type="InterPro" id="IPR025536">
    <property type="entry name" value="DUF4422"/>
</dbReference>
<keyword evidence="1" id="KW-0328">Glycosyltransferase</keyword>
<keyword evidence="3" id="KW-0175">Coiled coil</keyword>
<dbReference type="PANTHER" id="PTHR22916:SF51">
    <property type="entry name" value="GLYCOSYLTRANSFERASE EPSH-RELATED"/>
    <property type="match status" value="1"/>
</dbReference>
<dbReference type="NCBIfam" id="TIGR01444">
    <property type="entry name" value="fkbM_fam"/>
    <property type="match status" value="1"/>
</dbReference>
<evidence type="ECO:0000256" key="2">
    <source>
        <dbReference type="ARBA" id="ARBA00022679"/>
    </source>
</evidence>
<evidence type="ECO:0000259" key="6">
    <source>
        <dbReference type="Pfam" id="PF14393"/>
    </source>
</evidence>
<dbReference type="InterPro" id="IPR029063">
    <property type="entry name" value="SAM-dependent_MTases_sf"/>
</dbReference>
<reference evidence="7 8" key="1">
    <citation type="journal article" date="2021" name="Sci. Rep.">
        <title>The distribution of antibiotic resistance genes in chicken gut microbiota commensals.</title>
        <authorList>
            <person name="Juricova H."/>
            <person name="Matiasovicova J."/>
            <person name="Kubasova T."/>
            <person name="Cejkova D."/>
            <person name="Rychlik I."/>
        </authorList>
    </citation>
    <scope>NUCLEOTIDE SEQUENCE [LARGE SCALE GENOMIC DNA]</scope>
    <source>
        <strain evidence="7 8">An562</strain>
    </source>
</reference>
<feature type="coiled-coil region" evidence="3">
    <location>
        <begin position="746"/>
        <end position="837"/>
    </location>
</feature>
<dbReference type="SUPFAM" id="SSF53448">
    <property type="entry name" value="Nucleotide-diphospho-sugar transferases"/>
    <property type="match status" value="1"/>
</dbReference>
<evidence type="ECO:0000259" key="5">
    <source>
        <dbReference type="Pfam" id="PF05050"/>
    </source>
</evidence>
<keyword evidence="7" id="KW-0489">Methyltransferase</keyword>
<sequence length="1159" mass="136072">MSKFKILVCCHKEVPVIRDSLFAPILLGSHYAPNEVKEYFKNDFWDSSDDNIAYLHPYCAELTAIYWAWKNYEKLGNPDYVGLFHYRRFLNFGYRVLESDPWKCAFFDFNLETRKRYGWTESDIGKVCEGYDLVLPETEAILDPKDWATPATLETHYKHAHYSEDFDKAVDVINELYPDYTESIARTKELKNAHFCNMFIMKKELFFEYAEWLFNIILQLQKVLPLNSEKYSGSNSSQRRVLGFLGERLFNVWIQKKKLDQKIKVITTQRLMGYLDKKEQDLYKKRYGVVEYARANDRVKFYDRLDQHFQSISPELSVYPNKIGFKPLVSILVPVYNVAPFLKDCVESLLNQTLKKIEFIFVDNGSTDTSFEILKDYYAKDPRITLIQHTSNQGLAISRNTALHYASGKYLAYVDSDDVCDQAMFEKLYRKAESLCADIVTCGVTAFVDQLSNSYLHRPLWWYSNSDQLLSLEERPQLLMEPAAWCKLFRTEYIRGIKHFQFRPKVLAWEDVPVMTLAFLQTNRIATVQEALYKYRIRSVGNLSNNMTERHIDEFISGSEYQSDILKIFGLSKNSTLYSYIEEFKFEYARWMLSKLQNKAIPVFFDRVGCLFDETDKNCLSRIFDYNPKARIFYRLLKMRSATLYSLAKTTNKILNMTRRGYKKLFHLGLEDSYHTIGLGSFYIKYISKSDLFNLIKWLHNGLDWVKNDLLTKIEWLHSQLKNNNDVFLKFKRSVVNILSSMRLRIRQLNCRINVLDGKIKEINEDYSTHTKKKLIELEDRVLEFENRQRQLLEKNNQLVENLEESIRSIEGKICNSKKKEDETRKIREQLEDMKREFQGFYHAVWTTGWVDVWKKFYLEKYSQIDEKKIRLKKGLDNESCELIEKICYRNFELLPKQSDSDLFRYDHAHIYTPEELKGAAIKLNIEKIKQQFVIPSSVSNFEVPVFKFHCGLTLLPEAVTRTIHSKDVIDGGAYWGDSALVINGYHPRKIYAFEPQPDNFKQLKDTMCLNNMADRVITIEAGLGNKQESTLLYSNELKSASNLSKVNAIKGPQMTSNKVKLLTIDDYVRENNLEVGLIKLDIEGNELAAVQGALETIKRYRPVLSIAIYHRPEDFFEIKPLIEDLQLDYQFMVRKIVYHDLVTEVMLLGYVLTTENKK</sequence>
<dbReference type="Proteomes" id="UP000777002">
    <property type="component" value="Unassembled WGS sequence"/>
</dbReference>
<dbReference type="GO" id="GO:0008168">
    <property type="term" value="F:methyltransferase activity"/>
    <property type="evidence" value="ECO:0007669"/>
    <property type="project" value="UniProtKB-KW"/>
</dbReference>
<organism evidence="7 8">
    <name type="scientific">Parasutterella secunda</name>
    <dbReference type="NCBI Taxonomy" id="626947"/>
    <lineage>
        <taxon>Bacteria</taxon>
        <taxon>Pseudomonadati</taxon>
        <taxon>Pseudomonadota</taxon>
        <taxon>Betaproteobacteria</taxon>
        <taxon>Burkholderiales</taxon>
        <taxon>Sutterellaceae</taxon>
        <taxon>Parasutterella</taxon>
    </lineage>
</organism>
<keyword evidence="2" id="KW-0808">Transferase</keyword>
<dbReference type="RefSeq" id="WP_205050570.1">
    <property type="nucleotide sequence ID" value="NZ_JACJKX010000012.1"/>
</dbReference>
<dbReference type="Pfam" id="PF14393">
    <property type="entry name" value="DUF4422"/>
    <property type="match status" value="1"/>
</dbReference>
<dbReference type="InterPro" id="IPR029044">
    <property type="entry name" value="Nucleotide-diphossugar_trans"/>
</dbReference>
<dbReference type="InterPro" id="IPR006342">
    <property type="entry name" value="FkbM_mtfrase"/>
</dbReference>
<dbReference type="Gene3D" id="3.90.550.10">
    <property type="entry name" value="Spore Coat Polysaccharide Biosynthesis Protein SpsA, Chain A"/>
    <property type="match status" value="1"/>
</dbReference>
<evidence type="ECO:0000259" key="4">
    <source>
        <dbReference type="Pfam" id="PF00535"/>
    </source>
</evidence>
<evidence type="ECO:0000313" key="7">
    <source>
        <dbReference type="EMBL" id="MBM6928980.1"/>
    </source>
</evidence>
<accession>A0ABS2GT05</accession>
<protein>
    <submittedName>
        <fullName evidence="7">FkbM family methyltransferase</fullName>
    </submittedName>
</protein>